<dbReference type="PANTHER" id="PTHR31973:SF187">
    <property type="entry name" value="MUTATOR TRANSPOSASE MUDRA PROTEIN"/>
    <property type="match status" value="1"/>
</dbReference>
<reference evidence="1 2" key="1">
    <citation type="submission" date="2023-10" db="EMBL/GenBank/DDBJ databases">
        <title>Chromosome-scale genome assembly provides insights into flower coloration mechanisms of Canna indica.</title>
        <authorList>
            <person name="Li C."/>
        </authorList>
    </citation>
    <scope>NUCLEOTIDE SEQUENCE [LARGE SCALE GENOMIC DNA]</scope>
    <source>
        <tissue evidence="1">Flower</tissue>
    </source>
</reference>
<evidence type="ECO:0000313" key="2">
    <source>
        <dbReference type="Proteomes" id="UP001327560"/>
    </source>
</evidence>
<gene>
    <name evidence="1" type="ORF">Cni_G02447</name>
</gene>
<evidence type="ECO:0008006" key="3">
    <source>
        <dbReference type="Google" id="ProtNLM"/>
    </source>
</evidence>
<dbReference type="Proteomes" id="UP001327560">
    <property type="component" value="Chromosome 1"/>
</dbReference>
<dbReference type="EMBL" id="CP136890">
    <property type="protein sequence ID" value="WOK93746.1"/>
    <property type="molecule type" value="Genomic_DNA"/>
</dbReference>
<dbReference type="AlphaFoldDB" id="A0AAQ3JS46"/>
<proteinExistence type="predicted"/>
<protein>
    <recommendedName>
        <fullName evidence="3">MULE transposase domain-containing protein</fullName>
    </recommendedName>
</protein>
<keyword evidence="2" id="KW-1185">Reference proteome</keyword>
<accession>A0AAQ3JS46</accession>
<evidence type="ECO:0000313" key="1">
    <source>
        <dbReference type="EMBL" id="WOK93746.1"/>
    </source>
</evidence>
<sequence>MGNGSNIRQYGVLWRYAAEIKRQDPETTVRIKIGTVGEEKGLVDAVETLMPHCEHRFCAMHLYNNFKQAHKGLALKDMLWRAARATRILEFEAVMRELRDRDKAAFSCLAKRPAVHWSISYFGTHSKCDVLLNNMCDSFNAMILSARRLPILDMV</sequence>
<name>A0AAQ3JS46_9LILI</name>
<dbReference type="PANTHER" id="PTHR31973">
    <property type="entry name" value="POLYPROTEIN, PUTATIVE-RELATED"/>
    <property type="match status" value="1"/>
</dbReference>
<organism evidence="1 2">
    <name type="scientific">Canna indica</name>
    <name type="common">Indian-shot</name>
    <dbReference type="NCBI Taxonomy" id="4628"/>
    <lineage>
        <taxon>Eukaryota</taxon>
        <taxon>Viridiplantae</taxon>
        <taxon>Streptophyta</taxon>
        <taxon>Embryophyta</taxon>
        <taxon>Tracheophyta</taxon>
        <taxon>Spermatophyta</taxon>
        <taxon>Magnoliopsida</taxon>
        <taxon>Liliopsida</taxon>
        <taxon>Zingiberales</taxon>
        <taxon>Cannaceae</taxon>
        <taxon>Canna</taxon>
    </lineage>
</organism>